<evidence type="ECO:0000313" key="3">
    <source>
        <dbReference type="Proteomes" id="UP001497472"/>
    </source>
</evidence>
<gene>
    <name evidence="2" type="ORF">LNINA_LOCUS3884</name>
</gene>
<reference evidence="2 3" key="1">
    <citation type="submission" date="2023-11" db="EMBL/GenBank/DDBJ databases">
        <authorList>
            <person name="Okamura Y."/>
        </authorList>
    </citation>
    <scope>NUCLEOTIDE SEQUENCE [LARGE SCALE GENOMIC DNA]</scope>
</reference>
<dbReference type="EMBL" id="CAVLEF010000005">
    <property type="protein sequence ID" value="CAK1544112.1"/>
    <property type="molecule type" value="Genomic_DNA"/>
</dbReference>
<name>A0AAV1J6F9_9NEOP</name>
<evidence type="ECO:0000313" key="2">
    <source>
        <dbReference type="EMBL" id="CAK1544112.1"/>
    </source>
</evidence>
<keyword evidence="1" id="KW-0732">Signal</keyword>
<keyword evidence="3" id="KW-1185">Reference proteome</keyword>
<accession>A0AAV1J6F9</accession>
<proteinExistence type="predicted"/>
<comment type="caution">
    <text evidence="2">The sequence shown here is derived from an EMBL/GenBank/DDBJ whole genome shotgun (WGS) entry which is preliminary data.</text>
</comment>
<sequence>MMYRILLISATIASVLSAEIPRPLEQQNPALEGVETHPVYKKPRSEEHHPIYRVNKDEVKDIDAVRNMETIGKHDMLADDPARVLIDTNPSENLPVEYTNPGEVAYPDIPYAPGYNYGNAYAANAYDLYGNSLGDYFLEPDTSSASLLWSQVPNSRMRAIIFVIFTHIFFVNVDVQGLGIDDGNLIDYEPAFQNGPYPYWYNQELNPVRRDVHMKKKNLPDPVNNDLSLVSAPMISNVFELFMRGVSFILTRIPLVLFGTIAAFGACALTPICDTRILDALPNIEKGLRSFTSPERISRAAEFVETAIRKYGALNK</sequence>
<dbReference type="AlphaFoldDB" id="A0AAV1J6F9"/>
<feature type="signal peptide" evidence="1">
    <location>
        <begin position="1"/>
        <end position="17"/>
    </location>
</feature>
<dbReference type="Proteomes" id="UP001497472">
    <property type="component" value="Unassembled WGS sequence"/>
</dbReference>
<evidence type="ECO:0000256" key="1">
    <source>
        <dbReference type="SAM" id="SignalP"/>
    </source>
</evidence>
<organism evidence="2 3">
    <name type="scientific">Leptosia nina</name>
    <dbReference type="NCBI Taxonomy" id="320188"/>
    <lineage>
        <taxon>Eukaryota</taxon>
        <taxon>Metazoa</taxon>
        <taxon>Ecdysozoa</taxon>
        <taxon>Arthropoda</taxon>
        <taxon>Hexapoda</taxon>
        <taxon>Insecta</taxon>
        <taxon>Pterygota</taxon>
        <taxon>Neoptera</taxon>
        <taxon>Endopterygota</taxon>
        <taxon>Lepidoptera</taxon>
        <taxon>Glossata</taxon>
        <taxon>Ditrysia</taxon>
        <taxon>Papilionoidea</taxon>
        <taxon>Pieridae</taxon>
        <taxon>Pierinae</taxon>
        <taxon>Leptosia</taxon>
    </lineage>
</organism>
<protein>
    <submittedName>
        <fullName evidence="2">Uncharacterized protein</fullName>
    </submittedName>
</protein>
<feature type="chain" id="PRO_5043505627" evidence="1">
    <location>
        <begin position="18"/>
        <end position="316"/>
    </location>
</feature>